<feature type="non-terminal residue" evidence="2">
    <location>
        <position position="175"/>
    </location>
</feature>
<reference evidence="2 3" key="1">
    <citation type="journal article" date="2018" name="New Phytol.">
        <title>Comparative genomics and transcriptomics depict ericoid mycorrhizal fungi as versatile saprotrophs and plant mutualists.</title>
        <authorList>
            <person name="Martino E."/>
            <person name="Morin E."/>
            <person name="Grelet G.A."/>
            <person name="Kuo A."/>
            <person name="Kohler A."/>
            <person name="Daghino S."/>
            <person name="Barry K.W."/>
            <person name="Cichocki N."/>
            <person name="Clum A."/>
            <person name="Dockter R.B."/>
            <person name="Hainaut M."/>
            <person name="Kuo R.C."/>
            <person name="LaButti K."/>
            <person name="Lindahl B.D."/>
            <person name="Lindquist E.A."/>
            <person name="Lipzen A."/>
            <person name="Khouja H.R."/>
            <person name="Magnuson J."/>
            <person name="Murat C."/>
            <person name="Ohm R.A."/>
            <person name="Singer S.W."/>
            <person name="Spatafora J.W."/>
            <person name="Wang M."/>
            <person name="Veneault-Fourrey C."/>
            <person name="Henrissat B."/>
            <person name="Grigoriev I.V."/>
            <person name="Martin F.M."/>
            <person name="Perotto S."/>
        </authorList>
    </citation>
    <scope>NUCLEOTIDE SEQUENCE [LARGE SCALE GENOMIC DNA]</scope>
    <source>
        <strain evidence="2 3">ATCC 22711</strain>
    </source>
</reference>
<dbReference type="Pfam" id="PF23155">
    <property type="entry name" value="DUF7053"/>
    <property type="match status" value="1"/>
</dbReference>
<dbReference type="InParanoid" id="A0A2T3BBB0"/>
<dbReference type="OrthoDB" id="3246050at2759"/>
<keyword evidence="3" id="KW-1185">Reference proteome</keyword>
<evidence type="ECO:0000313" key="3">
    <source>
        <dbReference type="Proteomes" id="UP000241818"/>
    </source>
</evidence>
<evidence type="ECO:0000259" key="1">
    <source>
        <dbReference type="Pfam" id="PF23155"/>
    </source>
</evidence>
<dbReference type="InterPro" id="IPR055481">
    <property type="entry name" value="DUF7053"/>
</dbReference>
<dbReference type="PANTHER" id="PTHR38117:SF2">
    <property type="entry name" value="NACHT AND WD40 DOMAIN PROTEIN"/>
    <property type="match status" value="1"/>
</dbReference>
<dbReference type="AlphaFoldDB" id="A0A2T3BBB0"/>
<dbReference type="Proteomes" id="UP000241818">
    <property type="component" value="Unassembled WGS sequence"/>
</dbReference>
<dbReference type="RefSeq" id="XP_024724211.1">
    <property type="nucleotide sequence ID" value="XM_024869543.1"/>
</dbReference>
<dbReference type="STRING" id="857342.A0A2T3BBB0"/>
<protein>
    <recommendedName>
        <fullName evidence="1">DUF7053 domain-containing protein</fullName>
    </recommendedName>
</protein>
<sequence length="175" mass="19362">KRTVFTTVTPLPAGISRETVMETLHSPTEMADLNPLVEERHPIKPPANASPEEYHCLWYSLTDRVSYLPGGIISGKVSYNVCFHDLERGLQTHCYAPMGLNIKGKWTLGGSLPGEPVAPVELGIGAPLTGLYLREDVDMKCNIMMTSFVKKTLKKAHLHLVERLLVKAQIAERAV</sequence>
<dbReference type="GeneID" id="36577624"/>
<evidence type="ECO:0000313" key="2">
    <source>
        <dbReference type="EMBL" id="PSS25612.1"/>
    </source>
</evidence>
<accession>A0A2T3BBB0</accession>
<feature type="non-terminal residue" evidence="2">
    <location>
        <position position="1"/>
    </location>
</feature>
<name>A0A2T3BBB0_AMORE</name>
<feature type="domain" description="DUF7053" evidence="1">
    <location>
        <begin position="1"/>
        <end position="169"/>
    </location>
</feature>
<gene>
    <name evidence="2" type="ORF">M430DRAFT_74634</name>
</gene>
<dbReference type="PANTHER" id="PTHR38117">
    <property type="entry name" value="NACHT AND WD40 DOMAIN PROTEIN"/>
    <property type="match status" value="1"/>
</dbReference>
<dbReference type="EMBL" id="KZ679007">
    <property type="protein sequence ID" value="PSS25612.1"/>
    <property type="molecule type" value="Genomic_DNA"/>
</dbReference>
<proteinExistence type="predicted"/>
<organism evidence="2 3">
    <name type="scientific">Amorphotheca resinae ATCC 22711</name>
    <dbReference type="NCBI Taxonomy" id="857342"/>
    <lineage>
        <taxon>Eukaryota</taxon>
        <taxon>Fungi</taxon>
        <taxon>Dikarya</taxon>
        <taxon>Ascomycota</taxon>
        <taxon>Pezizomycotina</taxon>
        <taxon>Leotiomycetes</taxon>
        <taxon>Helotiales</taxon>
        <taxon>Amorphothecaceae</taxon>
        <taxon>Amorphotheca</taxon>
    </lineage>
</organism>